<name>A0A0F9WSE2_9ZZZZ</name>
<dbReference type="EMBL" id="LAZR01000121">
    <property type="protein sequence ID" value="KKN89196.1"/>
    <property type="molecule type" value="Genomic_DNA"/>
</dbReference>
<reference evidence="1" key="1">
    <citation type="journal article" date="2015" name="Nature">
        <title>Complex archaea that bridge the gap between prokaryotes and eukaryotes.</title>
        <authorList>
            <person name="Spang A."/>
            <person name="Saw J.H."/>
            <person name="Jorgensen S.L."/>
            <person name="Zaremba-Niedzwiedzka K."/>
            <person name="Martijn J."/>
            <person name="Lind A.E."/>
            <person name="van Eijk R."/>
            <person name="Schleper C."/>
            <person name="Guy L."/>
            <person name="Ettema T.J."/>
        </authorList>
    </citation>
    <scope>NUCLEOTIDE SEQUENCE</scope>
</reference>
<comment type="caution">
    <text evidence="1">The sequence shown here is derived from an EMBL/GenBank/DDBJ whole genome shotgun (WGS) entry which is preliminary data.</text>
</comment>
<protein>
    <recommendedName>
        <fullName evidence="2">Orphan protein</fullName>
    </recommendedName>
</protein>
<sequence length="108" mass="12175">MNTQKALAEFITFGEQRDEAISVIVSSPADSNKIHYTLSAEVLIDVLKRCLRNEIDLDDLELWANVIESRDDIDCAEHEGFIYALSNSEQMGELNHQKLAQIVALVKI</sequence>
<accession>A0A0F9WSE2</accession>
<evidence type="ECO:0000313" key="1">
    <source>
        <dbReference type="EMBL" id="KKN89196.1"/>
    </source>
</evidence>
<proteinExistence type="predicted"/>
<gene>
    <name evidence="1" type="ORF">LCGC14_0240120</name>
</gene>
<evidence type="ECO:0008006" key="2">
    <source>
        <dbReference type="Google" id="ProtNLM"/>
    </source>
</evidence>
<organism evidence="1">
    <name type="scientific">marine sediment metagenome</name>
    <dbReference type="NCBI Taxonomy" id="412755"/>
    <lineage>
        <taxon>unclassified sequences</taxon>
        <taxon>metagenomes</taxon>
        <taxon>ecological metagenomes</taxon>
    </lineage>
</organism>
<dbReference type="AlphaFoldDB" id="A0A0F9WSE2"/>